<dbReference type="Gene3D" id="1.25.40.10">
    <property type="entry name" value="Tetratricopeptide repeat domain"/>
    <property type="match status" value="1"/>
</dbReference>
<organism evidence="2 3">
    <name type="scientific">Candidatus Adlerbacteria bacterium GW2011_GWB1_54_7</name>
    <dbReference type="NCBI Taxonomy" id="1618607"/>
    <lineage>
        <taxon>Bacteria</taxon>
        <taxon>Candidatus Adleribacteriota</taxon>
    </lineage>
</organism>
<name>A0A0G1Y318_9BACT</name>
<dbReference type="Proteomes" id="UP000033852">
    <property type="component" value="Unassembled WGS sequence"/>
</dbReference>
<dbReference type="InterPro" id="IPR011990">
    <property type="entry name" value="TPR-like_helical_dom_sf"/>
</dbReference>
<keyword evidence="1" id="KW-0472">Membrane</keyword>
<keyword evidence="1" id="KW-1133">Transmembrane helix</keyword>
<accession>A0A0G1Y318</accession>
<dbReference type="SMART" id="SM00028">
    <property type="entry name" value="TPR"/>
    <property type="match status" value="1"/>
</dbReference>
<sequence>MSTQLKVGIGVAVIVLFSAGLWFGGLLRVGPAKAPSLDRELNFPADFPQEARQILTQNVQTLRERILQNQEDAAAWLDLAIQYKTINDFDGAIEIWKYLADAKNHPVAYYNLGSTYHLDLKQYAQSENYYRKAIEANPGFALNYSGLHELYKYSYKQDGTLAADVLKEGIEKVSDNGRIDLMTALAGYYVEKGDKTQAVEWYGKAKLAATSAGNPDLAGQIQKQIDLLNSR</sequence>
<evidence type="ECO:0000313" key="2">
    <source>
        <dbReference type="EMBL" id="KKW37853.1"/>
    </source>
</evidence>
<gene>
    <name evidence="2" type="ORF">UY86_C0003G0075</name>
</gene>
<evidence type="ECO:0000256" key="1">
    <source>
        <dbReference type="SAM" id="Phobius"/>
    </source>
</evidence>
<comment type="caution">
    <text evidence="2">The sequence shown here is derived from an EMBL/GenBank/DDBJ whole genome shotgun (WGS) entry which is preliminary data.</text>
</comment>
<keyword evidence="1" id="KW-0812">Transmembrane</keyword>
<dbReference type="SUPFAM" id="SSF81901">
    <property type="entry name" value="HCP-like"/>
    <property type="match status" value="1"/>
</dbReference>
<proteinExistence type="predicted"/>
<dbReference type="AlphaFoldDB" id="A0A0G1Y318"/>
<evidence type="ECO:0000313" key="3">
    <source>
        <dbReference type="Proteomes" id="UP000033852"/>
    </source>
</evidence>
<reference evidence="2 3" key="1">
    <citation type="journal article" date="2015" name="Nature">
        <title>rRNA introns, odd ribosomes, and small enigmatic genomes across a large radiation of phyla.</title>
        <authorList>
            <person name="Brown C.T."/>
            <person name="Hug L.A."/>
            <person name="Thomas B.C."/>
            <person name="Sharon I."/>
            <person name="Castelle C.J."/>
            <person name="Singh A."/>
            <person name="Wilkins M.J."/>
            <person name="Williams K.H."/>
            <person name="Banfield J.F."/>
        </authorList>
    </citation>
    <scope>NUCLEOTIDE SEQUENCE [LARGE SCALE GENOMIC DNA]</scope>
</reference>
<dbReference type="EMBL" id="LCRR01000003">
    <property type="protein sequence ID" value="KKW37853.1"/>
    <property type="molecule type" value="Genomic_DNA"/>
</dbReference>
<dbReference type="STRING" id="1618607.UY86_C0003G0075"/>
<dbReference type="Pfam" id="PF13181">
    <property type="entry name" value="TPR_8"/>
    <property type="match status" value="1"/>
</dbReference>
<protein>
    <submittedName>
        <fullName evidence="2">TPR Domain containing protein</fullName>
    </submittedName>
</protein>
<dbReference type="InterPro" id="IPR019734">
    <property type="entry name" value="TPR_rpt"/>
</dbReference>
<feature type="transmembrane region" description="Helical" evidence="1">
    <location>
        <begin position="7"/>
        <end position="27"/>
    </location>
</feature>